<keyword evidence="1" id="KW-0472">Membrane</keyword>
<organism evidence="2 3">
    <name type="scientific">Frankliniella fusca</name>
    <dbReference type="NCBI Taxonomy" id="407009"/>
    <lineage>
        <taxon>Eukaryota</taxon>
        <taxon>Metazoa</taxon>
        <taxon>Ecdysozoa</taxon>
        <taxon>Arthropoda</taxon>
        <taxon>Hexapoda</taxon>
        <taxon>Insecta</taxon>
        <taxon>Pterygota</taxon>
        <taxon>Neoptera</taxon>
        <taxon>Paraneoptera</taxon>
        <taxon>Thysanoptera</taxon>
        <taxon>Terebrantia</taxon>
        <taxon>Thripoidea</taxon>
        <taxon>Thripidae</taxon>
        <taxon>Frankliniella</taxon>
    </lineage>
</organism>
<sequence length="213" mass="24925">MSSVQRSVRDVRWRKRKLLVNYSAFWLMCIFGVLRYSTVQGDGRKTINTFAGPYTIYTDRFYMCDPNRQYRMSWVLRPSHFNPLKPAELQLLSGNMTLKVPITDSLAVNATLDRWSNNQWKENAFVGVFPNGACRHTRGNIPGVIEVFFKPRNTDVCRIEAGFYQVEREPVDWTFPNIPIMPYGFYRFRISFYKGNDQHFCGAVDCHVIPKQK</sequence>
<keyword evidence="1" id="KW-1133">Transmembrane helix</keyword>
<evidence type="ECO:0000313" key="3">
    <source>
        <dbReference type="Proteomes" id="UP001219518"/>
    </source>
</evidence>
<accession>A0AAE1HI09</accession>
<reference evidence="2" key="2">
    <citation type="journal article" date="2023" name="BMC Genomics">
        <title>Pest status, molecular evolution, and epigenetic factors derived from the genome assembly of Frankliniella fusca, a thysanopteran phytovirus vector.</title>
        <authorList>
            <person name="Catto M.A."/>
            <person name="Labadie P.E."/>
            <person name="Jacobson A.L."/>
            <person name="Kennedy G.G."/>
            <person name="Srinivasan R."/>
            <person name="Hunt B.G."/>
        </authorList>
    </citation>
    <scope>NUCLEOTIDE SEQUENCE</scope>
    <source>
        <strain evidence="2">PL_HMW_Pooled</strain>
    </source>
</reference>
<reference evidence="2" key="1">
    <citation type="submission" date="2021-07" db="EMBL/GenBank/DDBJ databases">
        <authorList>
            <person name="Catto M.A."/>
            <person name="Jacobson A."/>
            <person name="Kennedy G."/>
            <person name="Labadie P."/>
            <person name="Hunt B.G."/>
            <person name="Srinivasan R."/>
        </authorList>
    </citation>
    <scope>NUCLEOTIDE SEQUENCE</scope>
    <source>
        <strain evidence="2">PL_HMW_Pooled</strain>
        <tissue evidence="2">Head</tissue>
    </source>
</reference>
<proteinExistence type="predicted"/>
<dbReference type="EMBL" id="JAHWGI010001046">
    <property type="protein sequence ID" value="KAK3921737.1"/>
    <property type="molecule type" value="Genomic_DNA"/>
</dbReference>
<keyword evidence="3" id="KW-1185">Reference proteome</keyword>
<name>A0AAE1HI09_9NEOP</name>
<dbReference type="AlphaFoldDB" id="A0AAE1HI09"/>
<evidence type="ECO:0000256" key="1">
    <source>
        <dbReference type="SAM" id="Phobius"/>
    </source>
</evidence>
<protein>
    <submittedName>
        <fullName evidence="2">Autophagy protein 5</fullName>
    </submittedName>
</protein>
<gene>
    <name evidence="2" type="ORF">KUF71_010922</name>
</gene>
<keyword evidence="1" id="KW-0812">Transmembrane</keyword>
<dbReference type="Proteomes" id="UP001219518">
    <property type="component" value="Unassembled WGS sequence"/>
</dbReference>
<feature type="transmembrane region" description="Helical" evidence="1">
    <location>
        <begin position="20"/>
        <end position="38"/>
    </location>
</feature>
<evidence type="ECO:0000313" key="2">
    <source>
        <dbReference type="EMBL" id="KAK3921737.1"/>
    </source>
</evidence>
<comment type="caution">
    <text evidence="2">The sequence shown here is derived from an EMBL/GenBank/DDBJ whole genome shotgun (WGS) entry which is preliminary data.</text>
</comment>